<evidence type="ECO:0000313" key="3">
    <source>
        <dbReference type="Proteomes" id="UP000198569"/>
    </source>
</evidence>
<name>A0A1H2Z2U3_9FLAO</name>
<dbReference type="GO" id="GO:0008745">
    <property type="term" value="F:N-acetylmuramoyl-L-alanine amidase activity"/>
    <property type="evidence" value="ECO:0007669"/>
    <property type="project" value="InterPro"/>
</dbReference>
<protein>
    <submittedName>
        <fullName evidence="2">N-acetylmuramoyl-L-alanine amidase</fullName>
    </submittedName>
</protein>
<dbReference type="InterPro" id="IPR036505">
    <property type="entry name" value="Amidase/PGRP_sf"/>
</dbReference>
<reference evidence="3" key="1">
    <citation type="submission" date="2016-10" db="EMBL/GenBank/DDBJ databases">
        <authorList>
            <person name="Varghese N."/>
            <person name="Submissions S."/>
        </authorList>
    </citation>
    <scope>NUCLEOTIDE SEQUENCE [LARGE SCALE GENOMIC DNA]</scope>
    <source>
        <strain evidence="3">DSM 15718</strain>
    </source>
</reference>
<gene>
    <name evidence="2" type="ORF">SAMN05444338_10766</name>
</gene>
<dbReference type="AlphaFoldDB" id="A0A1H2Z2U3"/>
<keyword evidence="3" id="KW-1185">Reference proteome</keyword>
<dbReference type="EMBL" id="FNMV01000007">
    <property type="protein sequence ID" value="SDX11661.1"/>
    <property type="molecule type" value="Genomic_DNA"/>
</dbReference>
<dbReference type="RefSeq" id="WP_091431808.1">
    <property type="nucleotide sequence ID" value="NZ_FNMV01000007.1"/>
</dbReference>
<dbReference type="OrthoDB" id="1037861at2"/>
<dbReference type="GO" id="GO:0009253">
    <property type="term" value="P:peptidoglycan catabolic process"/>
    <property type="evidence" value="ECO:0007669"/>
    <property type="project" value="InterPro"/>
</dbReference>
<dbReference type="Proteomes" id="UP000198569">
    <property type="component" value="Unassembled WGS sequence"/>
</dbReference>
<organism evidence="2 3">
    <name type="scientific">Flavobacterium degerlachei</name>
    <dbReference type="NCBI Taxonomy" id="229203"/>
    <lineage>
        <taxon>Bacteria</taxon>
        <taxon>Pseudomonadati</taxon>
        <taxon>Bacteroidota</taxon>
        <taxon>Flavobacteriia</taxon>
        <taxon>Flavobacteriales</taxon>
        <taxon>Flavobacteriaceae</taxon>
        <taxon>Flavobacterium</taxon>
    </lineage>
</organism>
<dbReference type="Pfam" id="PF01510">
    <property type="entry name" value="Amidase_2"/>
    <property type="match status" value="1"/>
</dbReference>
<sequence length="158" mass="17920">MRTAKGIKHIAIHCSAGFGKRESIEAFWKTKGWKSPGYHRLIEVDGTIHKLLDFSKTSNGVLGFNEQTINICYVGGVQNKGTARQPIWKGKDTRTEAQKTAIKSCIKEAQEWLKNNANTNKIIIQGHRDFSPDLNKNGIIESWERIKECPSFDAKKEY</sequence>
<evidence type="ECO:0000313" key="2">
    <source>
        <dbReference type="EMBL" id="SDX11661.1"/>
    </source>
</evidence>
<proteinExistence type="predicted"/>
<evidence type="ECO:0000259" key="1">
    <source>
        <dbReference type="Pfam" id="PF01510"/>
    </source>
</evidence>
<accession>A0A1H2Z2U3</accession>
<dbReference type="Gene3D" id="3.40.80.10">
    <property type="entry name" value="Peptidoglycan recognition protein-like"/>
    <property type="match status" value="1"/>
</dbReference>
<dbReference type="InterPro" id="IPR002502">
    <property type="entry name" value="Amidase_domain"/>
</dbReference>
<dbReference type="SUPFAM" id="SSF55846">
    <property type="entry name" value="N-acetylmuramoyl-L-alanine amidase-like"/>
    <property type="match status" value="1"/>
</dbReference>
<feature type="domain" description="N-acetylmuramoyl-L-alanine amidase" evidence="1">
    <location>
        <begin position="7"/>
        <end position="130"/>
    </location>
</feature>
<dbReference type="STRING" id="229203.SAMN05444338_10766"/>